<feature type="domain" description="Reelin" evidence="15">
    <location>
        <begin position="54"/>
        <end position="220"/>
    </location>
</feature>
<dbReference type="GO" id="GO:0140571">
    <property type="term" value="F:transmembrane ascorbate ferrireductase activity"/>
    <property type="evidence" value="ECO:0007669"/>
    <property type="project" value="TreeGrafter"/>
</dbReference>
<evidence type="ECO:0000313" key="17">
    <source>
        <dbReference type="Proteomes" id="UP000092444"/>
    </source>
</evidence>
<dbReference type="InterPro" id="IPR006593">
    <property type="entry name" value="Cyt_b561/ferric_Rdtase_TM"/>
</dbReference>
<dbReference type="CDD" id="cd08760">
    <property type="entry name" value="Cyt_b561_FRRS1_like"/>
    <property type="match status" value="1"/>
</dbReference>
<sequence length="676" mass="74497">MKATSVESGVNRNGECFVILLGAVNVITKIMKEENRLVFFSSKIFVLLIITQTLPRIYAFPNGAPEKVCDTMLPFHGGGILPANSVPPFRIETSSSIVGQGQVLRVYIAGVPNGLQFGGFMIQARQIQPPYEIMGQFNPAESGHSKLMNCGNSVGNSATHSHAGPKAEISLEWQSPIDFEGDVIFNATVAQSYDTFWVGVPSNTVRVVKRDLAPQNYSTPRPRFSPSSRPPYVPAYEQPATTPMPDDPFYAECETAKICFGIPDGCLEKRDCVNVAAIKVRGNIHEFEILSTAKDAAYVALGLSHDDKMGEDLVTECVPQNGRVAMYSSYTSAPPNGNYGAKRNGVPNTARLVESSFINGVIYCKVERDQTTKVGNRVFDLVNKKYFLLLASGKSLKDTGVGYHDIIKSSSSKAISLAEIQSLSAASPILLRLHGAFMITAWIGTTSLGIILARYFKQTWAGSQLCGKDQWFAWHRICMVSTWSLTMVAFVLIFVEINGWSANQDRHAILGVITTIICFIQPLGALFRPAPNSKNRPIFNWLHWLGGNLAHLLAIVTIFYAVKLPKAELPEWMDWILVAYVAIHVIVHLIYSIAGCVSDRQQTQKVNAFQMGDMSHHGLRNSMKLERKMDAPFSAFRKGLLGLYIVILILFVAVLVLIVVLAPIETTFKDLQAKLN</sequence>
<keyword evidence="5 12" id="KW-0812">Transmembrane</keyword>
<comment type="subcellular location">
    <subcellularLocation>
        <location evidence="2">Membrane</location>
        <topology evidence="2">Multi-pass membrane protein</topology>
    </subcellularLocation>
</comment>
<dbReference type="Proteomes" id="UP000092444">
    <property type="component" value="Unassembled WGS sequence"/>
</dbReference>
<dbReference type="PROSITE" id="PS50939">
    <property type="entry name" value="CYTOCHROME_B561"/>
    <property type="match status" value="1"/>
</dbReference>
<feature type="transmembrane region" description="Helical" evidence="12">
    <location>
        <begin position="477"/>
        <end position="495"/>
    </location>
</feature>
<evidence type="ECO:0000256" key="8">
    <source>
        <dbReference type="ARBA" id="ARBA00023004"/>
    </source>
</evidence>
<dbReference type="PANTHER" id="PTHR45828">
    <property type="entry name" value="CYTOCHROME B561/FERRIC REDUCTASE TRANSMEMBRANE"/>
    <property type="match status" value="1"/>
</dbReference>
<reference evidence="16" key="1">
    <citation type="submission" date="2020-05" db="UniProtKB">
        <authorList>
            <consortium name="EnsemblMetazoa"/>
        </authorList>
    </citation>
    <scope>IDENTIFICATION</scope>
    <source>
        <strain evidence="16">Yale</strain>
    </source>
</reference>
<dbReference type="PANTHER" id="PTHR45828:SF38">
    <property type="entry name" value="FERRIC-CHELATE REDUCTASE 1 HOMOLOG-RELATED"/>
    <property type="match status" value="1"/>
</dbReference>
<keyword evidence="8" id="KW-0408">Iron</keyword>
<evidence type="ECO:0000256" key="7">
    <source>
        <dbReference type="ARBA" id="ARBA00022989"/>
    </source>
</evidence>
<dbReference type="InterPro" id="IPR002861">
    <property type="entry name" value="Reeler_dom"/>
</dbReference>
<dbReference type="PhylomeDB" id="A0A1B0FPS2"/>
<keyword evidence="4" id="KW-0813">Transport</keyword>
<feature type="transmembrane region" description="Helical" evidence="12">
    <location>
        <begin position="575"/>
        <end position="597"/>
    </location>
</feature>
<evidence type="ECO:0000259" key="13">
    <source>
        <dbReference type="PROSITE" id="PS50836"/>
    </source>
</evidence>
<protein>
    <recommendedName>
        <fullName evidence="18">Ferric-chelate reductase 1</fullName>
    </recommendedName>
</protein>
<keyword evidence="7 12" id="KW-1133">Transmembrane helix</keyword>
<evidence type="ECO:0000256" key="11">
    <source>
        <dbReference type="SAM" id="MobiDB-lite"/>
    </source>
</evidence>
<evidence type="ECO:0000256" key="12">
    <source>
        <dbReference type="SAM" id="Phobius"/>
    </source>
</evidence>
<evidence type="ECO:0000256" key="1">
    <source>
        <dbReference type="ARBA" id="ARBA00001970"/>
    </source>
</evidence>
<feature type="domain" description="Cytochrome b561" evidence="14">
    <location>
        <begin position="397"/>
        <end position="597"/>
    </location>
</feature>
<evidence type="ECO:0000256" key="9">
    <source>
        <dbReference type="ARBA" id="ARBA00023136"/>
    </source>
</evidence>
<evidence type="ECO:0000259" key="15">
    <source>
        <dbReference type="PROSITE" id="PS51019"/>
    </source>
</evidence>
<dbReference type="STRING" id="37546.A0A1B0FPS2"/>
<feature type="transmembrane region" description="Helical" evidence="12">
    <location>
        <begin position="641"/>
        <end position="664"/>
    </location>
</feature>
<dbReference type="CDD" id="cd09628">
    <property type="entry name" value="DOMON_SDR_2_like"/>
    <property type="match status" value="1"/>
</dbReference>
<comment type="similarity">
    <text evidence="3">Belongs to the FRRS1 family.</text>
</comment>
<dbReference type="CDD" id="cd08544">
    <property type="entry name" value="Reeler"/>
    <property type="match status" value="1"/>
</dbReference>
<dbReference type="SMART" id="SM00665">
    <property type="entry name" value="B561"/>
    <property type="match status" value="1"/>
</dbReference>
<organism evidence="16 17">
    <name type="scientific">Glossina morsitans morsitans</name>
    <name type="common">Savannah tsetse fly</name>
    <dbReference type="NCBI Taxonomy" id="37546"/>
    <lineage>
        <taxon>Eukaryota</taxon>
        <taxon>Metazoa</taxon>
        <taxon>Ecdysozoa</taxon>
        <taxon>Arthropoda</taxon>
        <taxon>Hexapoda</taxon>
        <taxon>Insecta</taxon>
        <taxon>Pterygota</taxon>
        <taxon>Neoptera</taxon>
        <taxon>Endopterygota</taxon>
        <taxon>Diptera</taxon>
        <taxon>Brachycera</taxon>
        <taxon>Muscomorpha</taxon>
        <taxon>Hippoboscoidea</taxon>
        <taxon>Glossinidae</taxon>
        <taxon>Glossina</taxon>
    </lineage>
</organism>
<keyword evidence="17" id="KW-1185">Reference proteome</keyword>
<evidence type="ECO:0000313" key="16">
    <source>
        <dbReference type="EnsemblMetazoa" id="GMOY005910-PA"/>
    </source>
</evidence>
<dbReference type="EnsemblMetazoa" id="GMOY005910-RA">
    <property type="protein sequence ID" value="GMOY005910-PA"/>
    <property type="gene ID" value="GMOY005910"/>
</dbReference>
<comment type="cofactor">
    <cofactor evidence="1">
        <name>heme b</name>
        <dbReference type="ChEBI" id="CHEBI:60344"/>
    </cofactor>
</comment>
<evidence type="ECO:0008006" key="18">
    <source>
        <dbReference type="Google" id="ProtNLM"/>
    </source>
</evidence>
<evidence type="ECO:0000256" key="2">
    <source>
        <dbReference type="ARBA" id="ARBA00004141"/>
    </source>
</evidence>
<dbReference type="AlphaFoldDB" id="A0A1B0FPS2"/>
<accession>A0A1B0FPS2</accession>
<evidence type="ECO:0000256" key="5">
    <source>
        <dbReference type="ARBA" id="ARBA00022692"/>
    </source>
</evidence>
<name>A0A1B0FPS2_GLOMM</name>
<proteinExistence type="inferred from homology"/>
<feature type="domain" description="DOMON" evidence="13">
    <location>
        <begin position="269"/>
        <end position="393"/>
    </location>
</feature>
<evidence type="ECO:0000256" key="6">
    <source>
        <dbReference type="ARBA" id="ARBA00022982"/>
    </source>
</evidence>
<dbReference type="PROSITE" id="PS50836">
    <property type="entry name" value="DOMON"/>
    <property type="match status" value="1"/>
</dbReference>
<dbReference type="PROSITE" id="PS51019">
    <property type="entry name" value="REELIN"/>
    <property type="match status" value="1"/>
</dbReference>
<dbReference type="GO" id="GO:0016020">
    <property type="term" value="C:membrane"/>
    <property type="evidence" value="ECO:0007669"/>
    <property type="project" value="UniProtKB-SubCell"/>
</dbReference>
<dbReference type="Gene3D" id="1.20.120.1770">
    <property type="match status" value="1"/>
</dbReference>
<keyword evidence="9 12" id="KW-0472">Membrane</keyword>
<feature type="transmembrane region" description="Helical" evidence="12">
    <location>
        <begin position="433"/>
        <end position="456"/>
    </location>
</feature>
<keyword evidence="6" id="KW-0249">Electron transport</keyword>
<evidence type="ECO:0000259" key="14">
    <source>
        <dbReference type="PROSITE" id="PS50939"/>
    </source>
</evidence>
<dbReference type="EMBL" id="CCAG010015309">
    <property type="status" value="NOT_ANNOTATED_CDS"/>
    <property type="molecule type" value="Genomic_DNA"/>
</dbReference>
<feature type="region of interest" description="Disordered" evidence="11">
    <location>
        <begin position="216"/>
        <end position="241"/>
    </location>
</feature>
<dbReference type="Gene3D" id="2.60.40.4060">
    <property type="entry name" value="Reeler domain"/>
    <property type="match status" value="1"/>
</dbReference>
<feature type="transmembrane region" description="Helical" evidence="12">
    <location>
        <begin position="539"/>
        <end position="563"/>
    </location>
</feature>
<feature type="transmembrane region" description="Helical" evidence="12">
    <location>
        <begin position="507"/>
        <end position="527"/>
    </location>
</feature>
<dbReference type="InterPro" id="IPR051237">
    <property type="entry name" value="Ferric-chelate_Red/DefProt"/>
</dbReference>
<evidence type="ECO:0000256" key="10">
    <source>
        <dbReference type="ARBA" id="ARBA00023180"/>
    </source>
</evidence>
<dbReference type="Pfam" id="PF03351">
    <property type="entry name" value="DOMON"/>
    <property type="match status" value="1"/>
</dbReference>
<keyword evidence="10" id="KW-0325">Glycoprotein</keyword>
<evidence type="ECO:0000256" key="3">
    <source>
        <dbReference type="ARBA" id="ARBA00009195"/>
    </source>
</evidence>
<dbReference type="Pfam" id="PF02014">
    <property type="entry name" value="Reeler"/>
    <property type="match status" value="1"/>
</dbReference>
<dbReference type="InterPro" id="IPR042307">
    <property type="entry name" value="Reeler_sf"/>
</dbReference>
<dbReference type="InterPro" id="IPR005018">
    <property type="entry name" value="DOMON_domain"/>
</dbReference>
<dbReference type="VEuPathDB" id="VectorBase:GMOY005910"/>
<evidence type="ECO:0000256" key="4">
    <source>
        <dbReference type="ARBA" id="ARBA00022448"/>
    </source>
</evidence>